<evidence type="ECO:0000313" key="9">
    <source>
        <dbReference type="EMBL" id="MDV2474325.1"/>
    </source>
</evidence>
<dbReference type="PANTHER" id="PTHR43163:SF6">
    <property type="entry name" value="DIPEPTIDE TRANSPORT SYSTEM PERMEASE PROTEIN DPPB-RELATED"/>
    <property type="match status" value="1"/>
</dbReference>
<feature type="transmembrane region" description="Helical" evidence="7">
    <location>
        <begin position="147"/>
        <end position="169"/>
    </location>
</feature>
<dbReference type="RefSeq" id="WP_371305988.1">
    <property type="nucleotide sequence ID" value="NZ_JAWKJJ010000001.1"/>
</dbReference>
<dbReference type="InterPro" id="IPR045621">
    <property type="entry name" value="BPD_transp_1_N"/>
</dbReference>
<feature type="transmembrane region" description="Helical" evidence="7">
    <location>
        <begin position="181"/>
        <end position="201"/>
    </location>
</feature>
<name>A0ABU3WK14_9NOCA</name>
<feature type="transmembrane region" description="Helical" evidence="7">
    <location>
        <begin position="12"/>
        <end position="32"/>
    </location>
</feature>
<evidence type="ECO:0000256" key="7">
    <source>
        <dbReference type="RuleBase" id="RU363032"/>
    </source>
</evidence>
<dbReference type="CDD" id="cd06261">
    <property type="entry name" value="TM_PBP2"/>
    <property type="match status" value="1"/>
</dbReference>
<dbReference type="PANTHER" id="PTHR43163">
    <property type="entry name" value="DIPEPTIDE TRANSPORT SYSTEM PERMEASE PROTEIN DPPB-RELATED"/>
    <property type="match status" value="1"/>
</dbReference>
<evidence type="ECO:0000256" key="5">
    <source>
        <dbReference type="ARBA" id="ARBA00022989"/>
    </source>
</evidence>
<feature type="domain" description="ABC transmembrane type-1" evidence="8">
    <location>
        <begin position="97"/>
        <end position="305"/>
    </location>
</feature>
<dbReference type="Pfam" id="PF19300">
    <property type="entry name" value="BPD_transp_1_N"/>
    <property type="match status" value="1"/>
</dbReference>
<feature type="transmembrane region" description="Helical" evidence="7">
    <location>
        <begin position="101"/>
        <end position="126"/>
    </location>
</feature>
<evidence type="ECO:0000256" key="6">
    <source>
        <dbReference type="ARBA" id="ARBA00023136"/>
    </source>
</evidence>
<evidence type="ECO:0000259" key="8">
    <source>
        <dbReference type="PROSITE" id="PS50928"/>
    </source>
</evidence>
<dbReference type="EMBL" id="WBMO01000001">
    <property type="protein sequence ID" value="MDV2474325.1"/>
    <property type="molecule type" value="Genomic_DNA"/>
</dbReference>
<keyword evidence="10" id="KW-1185">Reference proteome</keyword>
<dbReference type="SUPFAM" id="SSF161098">
    <property type="entry name" value="MetI-like"/>
    <property type="match status" value="1"/>
</dbReference>
<sequence>MILARYAGTRLMLGLVQVAGVLIVVFLVASVLPGDAAVVIASDDADPARIAQLRDTLGLNRPLVVQLGDWLSGLLRGDLGMSSISGRPVTEMLSAALAPTLTLAVLALVVLIPLALLLGVAAAVGRGGRIDRAISGLTVALYAAPEFALAVVLVAVFAVGLGLFAPTAIGSSGPLLTQPELWLLPVVVLAIRPVCSLSRLVRSSMITTLDSEYIRHTLRLGVPPRRVVWRHALPGSLTPAVQHLARVADWLLGGVIVVEAVFALGGLGQVLVSAVSSRDLPLLMGLVALFALITVTVNTLADIIAFRLNPTAGERL</sequence>
<keyword evidence="2 7" id="KW-0813">Transport</keyword>
<reference evidence="9 10" key="1">
    <citation type="submission" date="2019-10" db="EMBL/GenBank/DDBJ databases">
        <title>Draft Genome Assembly of Rhodococcus zopfii DSM44189.</title>
        <authorList>
            <person name="Sutton J.M."/>
            <person name="Akob D.M."/>
            <person name="Bushman T.J."/>
        </authorList>
    </citation>
    <scope>NUCLEOTIDE SEQUENCE [LARGE SCALE GENOMIC DNA]</scope>
    <source>
        <strain evidence="9 10">DSM 44189</strain>
    </source>
</reference>
<keyword evidence="6 7" id="KW-0472">Membrane</keyword>
<evidence type="ECO:0000256" key="3">
    <source>
        <dbReference type="ARBA" id="ARBA00022475"/>
    </source>
</evidence>
<evidence type="ECO:0000313" key="10">
    <source>
        <dbReference type="Proteomes" id="UP001275440"/>
    </source>
</evidence>
<evidence type="ECO:0000256" key="4">
    <source>
        <dbReference type="ARBA" id="ARBA00022692"/>
    </source>
</evidence>
<feature type="transmembrane region" description="Helical" evidence="7">
    <location>
        <begin position="250"/>
        <end position="271"/>
    </location>
</feature>
<protein>
    <submittedName>
        <fullName evidence="9">ABC transporter permease</fullName>
    </submittedName>
</protein>
<feature type="transmembrane region" description="Helical" evidence="7">
    <location>
        <begin position="283"/>
        <end position="306"/>
    </location>
</feature>
<proteinExistence type="inferred from homology"/>
<comment type="caution">
    <text evidence="9">The sequence shown here is derived from an EMBL/GenBank/DDBJ whole genome shotgun (WGS) entry which is preliminary data.</text>
</comment>
<comment type="subcellular location">
    <subcellularLocation>
        <location evidence="1 7">Cell membrane</location>
        <topology evidence="1 7">Multi-pass membrane protein</topology>
    </subcellularLocation>
</comment>
<evidence type="ECO:0000256" key="2">
    <source>
        <dbReference type="ARBA" id="ARBA00022448"/>
    </source>
</evidence>
<dbReference type="Pfam" id="PF00528">
    <property type="entry name" value="BPD_transp_1"/>
    <property type="match status" value="1"/>
</dbReference>
<dbReference type="PROSITE" id="PS50928">
    <property type="entry name" value="ABC_TM1"/>
    <property type="match status" value="1"/>
</dbReference>
<organism evidence="9 10">
    <name type="scientific">Rhodococcus zopfii</name>
    <dbReference type="NCBI Taxonomy" id="43772"/>
    <lineage>
        <taxon>Bacteria</taxon>
        <taxon>Bacillati</taxon>
        <taxon>Actinomycetota</taxon>
        <taxon>Actinomycetes</taxon>
        <taxon>Mycobacteriales</taxon>
        <taxon>Nocardiaceae</taxon>
        <taxon>Rhodococcus</taxon>
    </lineage>
</organism>
<keyword evidence="4 7" id="KW-0812">Transmembrane</keyword>
<keyword evidence="3" id="KW-1003">Cell membrane</keyword>
<keyword evidence="5 7" id="KW-1133">Transmembrane helix</keyword>
<dbReference type="InterPro" id="IPR035906">
    <property type="entry name" value="MetI-like_sf"/>
</dbReference>
<comment type="similarity">
    <text evidence="7">Belongs to the binding-protein-dependent transport system permease family.</text>
</comment>
<dbReference type="Gene3D" id="1.10.3720.10">
    <property type="entry name" value="MetI-like"/>
    <property type="match status" value="1"/>
</dbReference>
<accession>A0ABU3WK14</accession>
<dbReference type="Proteomes" id="UP001275440">
    <property type="component" value="Unassembled WGS sequence"/>
</dbReference>
<evidence type="ECO:0000256" key="1">
    <source>
        <dbReference type="ARBA" id="ARBA00004651"/>
    </source>
</evidence>
<gene>
    <name evidence="9" type="ORF">F8M49_00940</name>
</gene>
<dbReference type="InterPro" id="IPR000515">
    <property type="entry name" value="MetI-like"/>
</dbReference>